<dbReference type="PANTHER" id="PTHR43153:SF1">
    <property type="entry name" value="ELECTRON TRANSFER FLAVOPROTEIN SUBUNIT ALPHA, MITOCHONDRIAL"/>
    <property type="match status" value="1"/>
</dbReference>
<dbReference type="SUPFAM" id="SSF52402">
    <property type="entry name" value="Adenine nucleotide alpha hydrolases-like"/>
    <property type="match status" value="1"/>
</dbReference>
<dbReference type="InterPro" id="IPR001308">
    <property type="entry name" value="ETF_a/FixB"/>
</dbReference>
<reference evidence="7 8" key="1">
    <citation type="submission" date="2017-06" db="EMBL/GenBank/DDBJ databases">
        <authorList>
            <person name="Kim H.J."/>
            <person name="Triplett B.A."/>
        </authorList>
    </citation>
    <scope>NUCLEOTIDE SEQUENCE [LARGE SCALE GENOMIC DNA]</scope>
    <source>
        <strain evidence="7 8">DSM 8800</strain>
    </source>
</reference>
<keyword evidence="8" id="KW-1185">Reference proteome</keyword>
<dbReference type="InterPro" id="IPR018206">
    <property type="entry name" value="ETF_asu_C_CS"/>
</dbReference>
<keyword evidence="4" id="KW-0274">FAD</keyword>
<dbReference type="Gene3D" id="3.40.50.1220">
    <property type="entry name" value="TPP-binding domain"/>
    <property type="match status" value="1"/>
</dbReference>
<dbReference type="PANTHER" id="PTHR43153">
    <property type="entry name" value="ELECTRON TRANSFER FLAVOPROTEIN ALPHA"/>
    <property type="match status" value="1"/>
</dbReference>
<dbReference type="EMBL" id="FZNQ01000002">
    <property type="protein sequence ID" value="SNR32674.1"/>
    <property type="molecule type" value="Genomic_DNA"/>
</dbReference>
<accession>A0A238VEU3</accession>
<dbReference type="InterPro" id="IPR029035">
    <property type="entry name" value="DHS-like_NAD/FAD-binding_dom"/>
</dbReference>
<dbReference type="CDD" id="cd01715">
    <property type="entry name" value="ETF_alpha"/>
    <property type="match status" value="1"/>
</dbReference>
<dbReference type="GO" id="GO:0009055">
    <property type="term" value="F:electron transfer activity"/>
    <property type="evidence" value="ECO:0007669"/>
    <property type="project" value="InterPro"/>
</dbReference>
<dbReference type="InterPro" id="IPR014731">
    <property type="entry name" value="ETF_asu_C"/>
</dbReference>
<dbReference type="Pfam" id="PF00766">
    <property type="entry name" value="ETF_alpha"/>
    <property type="match status" value="1"/>
</dbReference>
<evidence type="ECO:0000256" key="1">
    <source>
        <dbReference type="ARBA" id="ARBA00005817"/>
    </source>
</evidence>
<dbReference type="RefSeq" id="WP_089383782.1">
    <property type="nucleotide sequence ID" value="NZ_FZNQ01000002.1"/>
</dbReference>
<protein>
    <submittedName>
        <fullName evidence="7">Electron transfer flavoprotein alpha subunit apoprotein</fullName>
    </submittedName>
</protein>
<gene>
    <name evidence="7" type="ORF">SAMN06264855_102340</name>
</gene>
<evidence type="ECO:0000259" key="6">
    <source>
        <dbReference type="SMART" id="SM00893"/>
    </source>
</evidence>
<dbReference type="InterPro" id="IPR014730">
    <property type="entry name" value="ETF_a/b_N"/>
</dbReference>
<keyword evidence="5" id="KW-0249">Electron transport</keyword>
<evidence type="ECO:0000256" key="4">
    <source>
        <dbReference type="ARBA" id="ARBA00022827"/>
    </source>
</evidence>
<dbReference type="Gene3D" id="3.40.50.620">
    <property type="entry name" value="HUPs"/>
    <property type="match status" value="1"/>
</dbReference>
<evidence type="ECO:0000256" key="3">
    <source>
        <dbReference type="ARBA" id="ARBA00022630"/>
    </source>
</evidence>
<dbReference type="GO" id="GO:0050660">
    <property type="term" value="F:flavin adenine dinucleotide binding"/>
    <property type="evidence" value="ECO:0007669"/>
    <property type="project" value="InterPro"/>
</dbReference>
<dbReference type="PIRSF" id="PIRSF000089">
    <property type="entry name" value="Electra_flavoP_a"/>
    <property type="match status" value="1"/>
</dbReference>
<sequence length="371" mass="39648">MTQQDDEMAAEGTEVDEVERASDVWVFLEEHAGDVMPVAWELLTEGRRLADDLGEDLVALAIGEDLEDVATEALARGADRVLVADDPVFEPYRADPYGTQFREMVERRHPSIVLIGGTHTGRDFAGRVAVPAHAGLTADVTELDVDEDGQLLARRPAFGGNVLATIVCPEHRPQMATVRAGVFEAADPDPDELATLRATDDSIADNDRIEPVEVFIDEVDTISEVLVRDVTERADVTDADRLVAVGGGVEGDLGPAIELAEALDADLAASRKAVDEGWIEGARQVGQTGKTVRPDLYVALGISGAIQHVEGMNDAGTVIAINDDPNAPIFDHADYGIVGDLFEVVPQLTALLEGDEEVPDAGAADPEEVFQ</sequence>
<evidence type="ECO:0000256" key="2">
    <source>
        <dbReference type="ARBA" id="ARBA00022448"/>
    </source>
</evidence>
<dbReference type="SUPFAM" id="SSF52467">
    <property type="entry name" value="DHS-like NAD/FAD-binding domain"/>
    <property type="match status" value="1"/>
</dbReference>
<evidence type="ECO:0000313" key="7">
    <source>
        <dbReference type="EMBL" id="SNR32674.1"/>
    </source>
</evidence>
<dbReference type="PROSITE" id="PS00696">
    <property type="entry name" value="ETF_ALPHA"/>
    <property type="match status" value="1"/>
</dbReference>
<dbReference type="Proteomes" id="UP000198397">
    <property type="component" value="Unassembled WGS sequence"/>
</dbReference>
<comment type="similarity">
    <text evidence="1">Belongs to the ETF alpha-subunit/FixB family.</text>
</comment>
<dbReference type="AlphaFoldDB" id="A0A238VEU3"/>
<keyword evidence="2" id="KW-0813">Transport</keyword>
<feature type="domain" description="Electron transfer flavoprotein alpha/beta-subunit N-terminal" evidence="6">
    <location>
        <begin position="24"/>
        <end position="218"/>
    </location>
</feature>
<organism evidence="7 8">
    <name type="scientific">Halorubrum vacuolatum</name>
    <name type="common">Natronobacterium vacuolatum</name>
    <dbReference type="NCBI Taxonomy" id="63740"/>
    <lineage>
        <taxon>Archaea</taxon>
        <taxon>Methanobacteriati</taxon>
        <taxon>Methanobacteriota</taxon>
        <taxon>Stenosarchaea group</taxon>
        <taxon>Halobacteria</taxon>
        <taxon>Halobacteriales</taxon>
        <taxon>Haloferacaceae</taxon>
        <taxon>Halorubrum</taxon>
    </lineage>
</organism>
<keyword evidence="3" id="KW-0285">Flavoprotein</keyword>
<dbReference type="SMART" id="SM00893">
    <property type="entry name" value="ETF"/>
    <property type="match status" value="1"/>
</dbReference>
<dbReference type="GO" id="GO:0033539">
    <property type="term" value="P:fatty acid beta-oxidation using acyl-CoA dehydrogenase"/>
    <property type="evidence" value="ECO:0007669"/>
    <property type="project" value="TreeGrafter"/>
</dbReference>
<dbReference type="InterPro" id="IPR014729">
    <property type="entry name" value="Rossmann-like_a/b/a_fold"/>
</dbReference>
<name>A0A238VEU3_HALVU</name>
<evidence type="ECO:0000256" key="5">
    <source>
        <dbReference type="ARBA" id="ARBA00022982"/>
    </source>
</evidence>
<dbReference type="InterPro" id="IPR033947">
    <property type="entry name" value="ETF_alpha_N"/>
</dbReference>
<evidence type="ECO:0000313" key="8">
    <source>
        <dbReference type="Proteomes" id="UP000198397"/>
    </source>
</evidence>
<proteinExistence type="inferred from homology"/>
<dbReference type="Pfam" id="PF01012">
    <property type="entry name" value="ETF"/>
    <property type="match status" value="1"/>
</dbReference>